<evidence type="ECO:0000313" key="2">
    <source>
        <dbReference type="Proteomes" id="UP000199206"/>
    </source>
</evidence>
<dbReference type="STRING" id="1166340.SAMN05192583_2373"/>
<gene>
    <name evidence="1" type="ORF">SAMN05192583_2373</name>
</gene>
<proteinExistence type="predicted"/>
<dbReference type="AlphaFoldDB" id="A0A1H8F224"/>
<dbReference type="InterPro" id="IPR025515">
    <property type="entry name" value="DUF4403"/>
</dbReference>
<reference evidence="2" key="1">
    <citation type="submission" date="2016-10" db="EMBL/GenBank/DDBJ databases">
        <authorList>
            <person name="Varghese N."/>
            <person name="Submissions S."/>
        </authorList>
    </citation>
    <scope>NUCLEOTIDE SEQUENCE [LARGE SCALE GENOMIC DNA]</scope>
    <source>
        <strain evidence="2">S6-262</strain>
    </source>
</reference>
<dbReference type="Proteomes" id="UP000199206">
    <property type="component" value="Unassembled WGS sequence"/>
</dbReference>
<evidence type="ECO:0008006" key="3">
    <source>
        <dbReference type="Google" id="ProtNLM"/>
    </source>
</evidence>
<dbReference type="PROSITE" id="PS51257">
    <property type="entry name" value="PROKAR_LIPOPROTEIN"/>
    <property type="match status" value="1"/>
</dbReference>
<sequence>MRPACTFHLRVSTFLAIGGAIGLAGCHRNVSMPAPPRVTAPISFPKESSTVIVPVSASLDDLERAVEKELPRQLWTIDQQVERCVPAQRVNLGIGRVKLTPDLGCRIVGQVVRGPVTLGGSGSRLTIAMPVHATIAARKVGGVLSKTATGSAIVHAVANLSIRPDWIPSARVSIDYDWTEPPGIDFAGQRIVFVDKADQRLQPVVAKLEKTLPQQLAALRLDRQLADVWRRAFTAVSLNRDNPPVWMRIAPQRLGFGGYRIEEGRLTMMLSADALTQTFVGKRPTDPPATPLPPPSRVTGTPGLRFFIPVVADYAQLEPVVKRALEKRAAKGITLTGVGPVDARFGKVTVYATTNDHLAVGIQANVKAQGTSLLSTRGEVWLTAIPFNRPGSQRVEVRDLSLTTHTDSSVTDLLVALFNDAGVQESIRGGLSHDFAPDYAKVLDSARRAIGSRREGDFLLATQVDRVENGVIKATGQGLFMPVRVSGRATITYRPL</sequence>
<dbReference type="EMBL" id="FOCF01000005">
    <property type="protein sequence ID" value="SEN25147.1"/>
    <property type="molecule type" value="Genomic_DNA"/>
</dbReference>
<accession>A0A1H8F224</accession>
<evidence type="ECO:0000313" key="1">
    <source>
        <dbReference type="EMBL" id="SEN25147.1"/>
    </source>
</evidence>
<protein>
    <recommendedName>
        <fullName evidence="3">DUF4403 family protein</fullName>
    </recommendedName>
</protein>
<keyword evidence="2" id="KW-1185">Reference proteome</keyword>
<name>A0A1H8F224_9SPHN</name>
<organism evidence="1 2">
    <name type="scientific">Sphingomonas gellani</name>
    <dbReference type="NCBI Taxonomy" id="1166340"/>
    <lineage>
        <taxon>Bacteria</taxon>
        <taxon>Pseudomonadati</taxon>
        <taxon>Pseudomonadota</taxon>
        <taxon>Alphaproteobacteria</taxon>
        <taxon>Sphingomonadales</taxon>
        <taxon>Sphingomonadaceae</taxon>
        <taxon>Sphingomonas</taxon>
    </lineage>
</organism>
<dbReference type="Pfam" id="PF14356">
    <property type="entry name" value="DUF4403"/>
    <property type="match status" value="1"/>
</dbReference>